<evidence type="ECO:0000313" key="7">
    <source>
        <dbReference type="EMBL" id="GKV00037.1"/>
    </source>
</evidence>
<dbReference type="AlphaFoldDB" id="A0AAV5IDP5"/>
<evidence type="ECO:0000256" key="3">
    <source>
        <dbReference type="ARBA" id="ARBA00022796"/>
    </source>
</evidence>
<evidence type="ECO:0000313" key="8">
    <source>
        <dbReference type="Proteomes" id="UP001054252"/>
    </source>
</evidence>
<feature type="transmembrane region" description="Helical" evidence="6">
    <location>
        <begin position="110"/>
        <end position="129"/>
    </location>
</feature>
<dbReference type="InterPro" id="IPR007274">
    <property type="entry name" value="Cop_transporter"/>
</dbReference>
<evidence type="ECO:0000256" key="6">
    <source>
        <dbReference type="RuleBase" id="RU367022"/>
    </source>
</evidence>
<evidence type="ECO:0000256" key="5">
    <source>
        <dbReference type="ARBA" id="ARBA00023136"/>
    </source>
</evidence>
<accession>A0AAV5IDP5</accession>
<evidence type="ECO:0000256" key="4">
    <source>
        <dbReference type="ARBA" id="ARBA00022989"/>
    </source>
</evidence>
<keyword evidence="5 6" id="KW-0472">Membrane</keyword>
<feature type="transmembrane region" description="Helical" evidence="6">
    <location>
        <begin position="24"/>
        <end position="44"/>
    </location>
</feature>
<keyword evidence="8" id="KW-1185">Reference proteome</keyword>
<dbReference type="GO" id="GO:0005375">
    <property type="term" value="F:copper ion transmembrane transporter activity"/>
    <property type="evidence" value="ECO:0007669"/>
    <property type="project" value="UniProtKB-UniRule"/>
</dbReference>
<comment type="similarity">
    <text evidence="1 6">Belongs to the copper transporter (Ctr) (TC 1.A.56) family. SLC31A subfamily.</text>
</comment>
<organism evidence="7 8">
    <name type="scientific">Rubroshorea leprosula</name>
    <dbReference type="NCBI Taxonomy" id="152421"/>
    <lineage>
        <taxon>Eukaryota</taxon>
        <taxon>Viridiplantae</taxon>
        <taxon>Streptophyta</taxon>
        <taxon>Embryophyta</taxon>
        <taxon>Tracheophyta</taxon>
        <taxon>Spermatophyta</taxon>
        <taxon>Magnoliopsida</taxon>
        <taxon>eudicotyledons</taxon>
        <taxon>Gunneridae</taxon>
        <taxon>Pentapetalae</taxon>
        <taxon>rosids</taxon>
        <taxon>malvids</taxon>
        <taxon>Malvales</taxon>
        <taxon>Dipterocarpaceae</taxon>
        <taxon>Rubroshorea</taxon>
    </lineage>
</organism>
<dbReference type="PANTHER" id="PTHR12483:SF92">
    <property type="entry name" value="COPPER TRANSPORT PROTEIN"/>
    <property type="match status" value="1"/>
</dbReference>
<gene>
    <name evidence="7" type="ORF">SLEP1_g12797</name>
</gene>
<proteinExistence type="inferred from homology"/>
<evidence type="ECO:0000256" key="1">
    <source>
        <dbReference type="ARBA" id="ARBA00006921"/>
    </source>
</evidence>
<keyword evidence="4 6" id="KW-1133">Transmembrane helix</keyword>
<keyword evidence="6" id="KW-0186">Copper</keyword>
<keyword evidence="2 6" id="KW-0812">Transmembrane</keyword>
<comment type="subcellular location">
    <subcellularLocation>
        <location evidence="6">Membrane</location>
        <topology evidence="6">Multi-pass membrane protein</topology>
    </subcellularLocation>
</comment>
<reference evidence="7 8" key="1">
    <citation type="journal article" date="2021" name="Commun. Biol.">
        <title>The genome of Shorea leprosula (Dipterocarpaceae) highlights the ecological relevance of drought in aseasonal tropical rainforests.</title>
        <authorList>
            <person name="Ng K.K.S."/>
            <person name="Kobayashi M.J."/>
            <person name="Fawcett J.A."/>
            <person name="Hatakeyama M."/>
            <person name="Paape T."/>
            <person name="Ng C.H."/>
            <person name="Ang C.C."/>
            <person name="Tnah L.H."/>
            <person name="Lee C.T."/>
            <person name="Nishiyama T."/>
            <person name="Sese J."/>
            <person name="O'Brien M.J."/>
            <person name="Copetti D."/>
            <person name="Mohd Noor M.I."/>
            <person name="Ong R.C."/>
            <person name="Putra M."/>
            <person name="Sireger I.Z."/>
            <person name="Indrioko S."/>
            <person name="Kosugi Y."/>
            <person name="Izuno A."/>
            <person name="Isagi Y."/>
            <person name="Lee S.L."/>
            <person name="Shimizu K.K."/>
        </authorList>
    </citation>
    <scope>NUCLEOTIDE SEQUENCE [LARGE SCALE GENOMIC DNA]</scope>
    <source>
        <strain evidence="7">214</strain>
    </source>
</reference>
<sequence>MMHMTFYWSREVTLLFSSWMTDSWLTYSLTLLACVVASAVYQYVEHIRFRLRQAGKSVQGTAAQLDEPLLEGRKAATAAKKWSLMRIAEGLAFGVSSGLGYLLMLAVMSFNGGVFLAIVLGLTAGYLAFRTEFVDETTGTADADSPCACA</sequence>
<dbReference type="EMBL" id="BPVZ01000015">
    <property type="protein sequence ID" value="GKV00037.1"/>
    <property type="molecule type" value="Genomic_DNA"/>
</dbReference>
<keyword evidence="3 6" id="KW-0187">Copper transport</keyword>
<evidence type="ECO:0000256" key="2">
    <source>
        <dbReference type="ARBA" id="ARBA00022692"/>
    </source>
</evidence>
<dbReference type="Proteomes" id="UP001054252">
    <property type="component" value="Unassembled WGS sequence"/>
</dbReference>
<dbReference type="PANTHER" id="PTHR12483">
    <property type="entry name" value="SOLUTE CARRIER FAMILY 31 COPPER TRANSPORTERS"/>
    <property type="match status" value="1"/>
</dbReference>
<dbReference type="Pfam" id="PF04145">
    <property type="entry name" value="Ctr"/>
    <property type="match status" value="1"/>
</dbReference>
<keyword evidence="6" id="KW-0406">Ion transport</keyword>
<feature type="transmembrane region" description="Helical" evidence="6">
    <location>
        <begin position="83"/>
        <end position="104"/>
    </location>
</feature>
<dbReference type="GO" id="GO:0005886">
    <property type="term" value="C:plasma membrane"/>
    <property type="evidence" value="ECO:0007669"/>
    <property type="project" value="TreeGrafter"/>
</dbReference>
<protein>
    <recommendedName>
        <fullName evidence="6">Copper transport protein</fullName>
    </recommendedName>
</protein>
<keyword evidence="6" id="KW-0813">Transport</keyword>
<name>A0AAV5IDP5_9ROSI</name>
<comment type="caution">
    <text evidence="7">The sequence shown here is derived from an EMBL/GenBank/DDBJ whole genome shotgun (WGS) entry which is preliminary data.</text>
</comment>